<dbReference type="EMBL" id="JAESIY010000004">
    <property type="protein sequence ID" value="MBL3656113.1"/>
    <property type="molecule type" value="Genomic_DNA"/>
</dbReference>
<dbReference type="Proteomes" id="UP000659388">
    <property type="component" value="Unassembled WGS sequence"/>
</dbReference>
<evidence type="ECO:0000256" key="1">
    <source>
        <dbReference type="ARBA" id="ARBA00022723"/>
    </source>
</evidence>
<keyword evidence="2" id="KW-0325">Glycoprotein</keyword>
<protein>
    <submittedName>
        <fullName evidence="3">Pectate lyase</fullName>
    </submittedName>
</protein>
<keyword evidence="3" id="KW-0456">Lyase</keyword>
<dbReference type="PANTHER" id="PTHR42970:SF1">
    <property type="entry name" value="PECTATE LYASE C-RELATED"/>
    <property type="match status" value="1"/>
</dbReference>
<dbReference type="RefSeq" id="WP_202243907.1">
    <property type="nucleotide sequence ID" value="NZ_JAESIY010000004.1"/>
</dbReference>
<reference evidence="3" key="1">
    <citation type="submission" date="2021-01" db="EMBL/GenBank/DDBJ databases">
        <title>Fulvivirga kasyanovii gen. nov., sp nov., a novel member of the phylum Bacteroidetes isolated from seawater in a mussel farm.</title>
        <authorList>
            <person name="Zhao L.-H."/>
            <person name="Wang Z.-J."/>
        </authorList>
    </citation>
    <scope>NUCLEOTIDE SEQUENCE</scope>
    <source>
        <strain evidence="3">2943</strain>
    </source>
</reference>
<dbReference type="InterPro" id="IPR011050">
    <property type="entry name" value="Pectin_lyase_fold/virulence"/>
</dbReference>
<dbReference type="PANTHER" id="PTHR42970">
    <property type="entry name" value="PECTATE LYASE C-RELATED"/>
    <property type="match status" value="1"/>
</dbReference>
<keyword evidence="1" id="KW-0479">Metal-binding</keyword>
<dbReference type="SUPFAM" id="SSF51126">
    <property type="entry name" value="Pectin lyase-like"/>
    <property type="match status" value="1"/>
</dbReference>
<dbReference type="InterPro" id="IPR012334">
    <property type="entry name" value="Pectin_lyas_fold"/>
</dbReference>
<dbReference type="Gene3D" id="2.160.20.10">
    <property type="entry name" value="Single-stranded right-handed beta-helix, Pectin lyase-like"/>
    <property type="match status" value="1"/>
</dbReference>
<keyword evidence="4" id="KW-1185">Reference proteome</keyword>
<evidence type="ECO:0000256" key="2">
    <source>
        <dbReference type="ARBA" id="ARBA00023180"/>
    </source>
</evidence>
<proteinExistence type="predicted"/>
<sequence>MTLNFLTIHVLLLSLLFFKSDKDSGDEYDHALAESASGRKVASGGTLAFPGADGFGKYATGGRGGKVLVVSNLNDQGEGSLREAIKSKGPRIIIFSVSGTIELESELPIDNGNITIAGQSAPGQGICIKNYPIRVSSDNVIVRYMRFRLGTDKKIEEDAFNGRRHKNIIIDHCSMSWSTDECASFYGNADFTMQWCIISESLNNSVHHKGDHGYGGIWGGKGASFHHNLLAHHSSRNPRFSGSATTPNTTDEVVDFRNNVIYNWGHNSAYGGEKGKYNMVNNYYKPGPATKKSIMDRIINPSEPYGKFFVKGNVIINNEKVSADNWNGGVQCDDPTAAKANEPFDTMPLKYEETAEEAFSSVLKYAGASLKRDGVDERIVKEVRTGTATYGNGIIDTPQQVGGWPVLLAEEAPIDSDNDGIPDAWEMVHKLNPEDSSDAAIFSLNKDYTNVEIYLNELVK</sequence>
<organism evidence="3 4">
    <name type="scientific">Fulvivirga sediminis</name>
    <dbReference type="NCBI Taxonomy" id="2803949"/>
    <lineage>
        <taxon>Bacteria</taxon>
        <taxon>Pseudomonadati</taxon>
        <taxon>Bacteroidota</taxon>
        <taxon>Cytophagia</taxon>
        <taxon>Cytophagales</taxon>
        <taxon>Fulvivirgaceae</taxon>
        <taxon>Fulvivirga</taxon>
    </lineage>
</organism>
<evidence type="ECO:0000313" key="4">
    <source>
        <dbReference type="Proteomes" id="UP000659388"/>
    </source>
</evidence>
<accession>A0A937F8R9</accession>
<name>A0A937F8R9_9BACT</name>
<dbReference type="InterPro" id="IPR052063">
    <property type="entry name" value="Polysaccharide_Lyase_1"/>
</dbReference>
<evidence type="ECO:0000313" key="3">
    <source>
        <dbReference type="EMBL" id="MBL3656113.1"/>
    </source>
</evidence>
<gene>
    <name evidence="3" type="ORF">JL102_08230</name>
</gene>
<dbReference type="AlphaFoldDB" id="A0A937F8R9"/>
<comment type="caution">
    <text evidence="3">The sequence shown here is derived from an EMBL/GenBank/DDBJ whole genome shotgun (WGS) entry which is preliminary data.</text>
</comment>
<dbReference type="GO" id="GO:0046872">
    <property type="term" value="F:metal ion binding"/>
    <property type="evidence" value="ECO:0007669"/>
    <property type="project" value="UniProtKB-KW"/>
</dbReference>
<dbReference type="GO" id="GO:0016829">
    <property type="term" value="F:lyase activity"/>
    <property type="evidence" value="ECO:0007669"/>
    <property type="project" value="UniProtKB-KW"/>
</dbReference>